<dbReference type="InterPro" id="IPR029063">
    <property type="entry name" value="SAM-dependent_MTases_sf"/>
</dbReference>
<comment type="caution">
    <text evidence="1">The sequence shown here is derived from an EMBL/GenBank/DDBJ whole genome shotgun (WGS) entry which is preliminary data.</text>
</comment>
<sequence length="185" mass="21060">MSIIQMKYIFKTVLPRMITDFTNTTLIDVGSRLGAVLFGAYYFSKFNKIVGVEMNAELCHIQNEIIHKYALGNRIETVCSDVCNVGELLNQADVILLNNTFEFFLQRDVQISTWQNIRRNICKSGCILITVPSLEESVCIGDEGQPILDLNSWLVPLNVNASDLKLDYSEDELDELSNIHFYKVK</sequence>
<dbReference type="PANTHER" id="PTHR43675:SF1">
    <property type="entry name" value="RIKEN CDNA 2700097O09 GENE"/>
    <property type="match status" value="1"/>
</dbReference>
<dbReference type="OrthoDB" id="15794at2759"/>
<name>A0A6S7FT67_PARCT</name>
<accession>A0A6S7FT67</accession>
<evidence type="ECO:0000313" key="1">
    <source>
        <dbReference type="EMBL" id="CAB3980343.1"/>
    </source>
</evidence>
<dbReference type="SUPFAM" id="SSF53335">
    <property type="entry name" value="S-adenosyl-L-methionine-dependent methyltransferases"/>
    <property type="match status" value="1"/>
</dbReference>
<evidence type="ECO:0000313" key="2">
    <source>
        <dbReference type="Proteomes" id="UP001152795"/>
    </source>
</evidence>
<protein>
    <submittedName>
        <fullName evidence="1">Uncharacterized protein</fullName>
    </submittedName>
</protein>
<dbReference type="PANTHER" id="PTHR43675">
    <property type="entry name" value="ARSENITE METHYLTRANSFERASE"/>
    <property type="match status" value="1"/>
</dbReference>
<dbReference type="GO" id="GO:0008168">
    <property type="term" value="F:methyltransferase activity"/>
    <property type="evidence" value="ECO:0007669"/>
    <property type="project" value="TreeGrafter"/>
</dbReference>
<keyword evidence="2" id="KW-1185">Reference proteome</keyword>
<dbReference type="Proteomes" id="UP001152795">
    <property type="component" value="Unassembled WGS sequence"/>
</dbReference>
<organism evidence="1 2">
    <name type="scientific">Paramuricea clavata</name>
    <name type="common">Red gorgonian</name>
    <name type="synonym">Violescent sea-whip</name>
    <dbReference type="NCBI Taxonomy" id="317549"/>
    <lineage>
        <taxon>Eukaryota</taxon>
        <taxon>Metazoa</taxon>
        <taxon>Cnidaria</taxon>
        <taxon>Anthozoa</taxon>
        <taxon>Octocorallia</taxon>
        <taxon>Malacalcyonacea</taxon>
        <taxon>Plexauridae</taxon>
        <taxon>Paramuricea</taxon>
    </lineage>
</organism>
<dbReference type="AlphaFoldDB" id="A0A6S7FT67"/>
<reference evidence="1" key="1">
    <citation type="submission" date="2020-04" db="EMBL/GenBank/DDBJ databases">
        <authorList>
            <person name="Alioto T."/>
            <person name="Alioto T."/>
            <person name="Gomez Garrido J."/>
        </authorList>
    </citation>
    <scope>NUCLEOTIDE SEQUENCE</scope>
    <source>
        <strain evidence="1">A484AB</strain>
    </source>
</reference>
<dbReference type="EMBL" id="CACRXK020000281">
    <property type="protein sequence ID" value="CAB3980343.1"/>
    <property type="molecule type" value="Genomic_DNA"/>
</dbReference>
<dbReference type="Gene3D" id="3.40.50.150">
    <property type="entry name" value="Vaccinia Virus protein VP39"/>
    <property type="match status" value="1"/>
</dbReference>
<proteinExistence type="predicted"/>
<dbReference type="InterPro" id="IPR026669">
    <property type="entry name" value="Arsenite_MeTrfase-like"/>
</dbReference>
<gene>
    <name evidence="1" type="ORF">PACLA_8A087004</name>
</gene>